<evidence type="ECO:0000256" key="3">
    <source>
        <dbReference type="ARBA" id="ARBA00023186"/>
    </source>
</evidence>
<keyword evidence="3" id="KW-0143">Chaperone</keyword>
<dbReference type="CDD" id="cd10230">
    <property type="entry name" value="ASKHA_NBD_HSP70_HYOU1"/>
    <property type="match status" value="1"/>
</dbReference>
<dbReference type="GO" id="GO:0005524">
    <property type="term" value="F:ATP binding"/>
    <property type="evidence" value="ECO:0007669"/>
    <property type="project" value="UniProtKB-KW"/>
</dbReference>
<evidence type="ECO:0000256" key="2">
    <source>
        <dbReference type="ARBA" id="ARBA00022840"/>
    </source>
</evidence>
<name>A0AAN7YF18_9PEZI</name>
<keyword evidence="2" id="KW-0067">ATP-binding</keyword>
<accession>A0AAN7YF18</accession>
<feature type="region of interest" description="Disordered" evidence="4">
    <location>
        <begin position="609"/>
        <end position="689"/>
    </location>
</feature>
<feature type="compositionally biased region" description="Low complexity" evidence="4">
    <location>
        <begin position="630"/>
        <end position="659"/>
    </location>
</feature>
<feature type="compositionally biased region" description="Basic and acidic residues" evidence="4">
    <location>
        <begin position="660"/>
        <end position="669"/>
    </location>
</feature>
<organism evidence="6 7">
    <name type="scientific">Meristemomyces frigidus</name>
    <dbReference type="NCBI Taxonomy" id="1508187"/>
    <lineage>
        <taxon>Eukaryota</taxon>
        <taxon>Fungi</taxon>
        <taxon>Dikarya</taxon>
        <taxon>Ascomycota</taxon>
        <taxon>Pezizomycotina</taxon>
        <taxon>Dothideomycetes</taxon>
        <taxon>Dothideomycetidae</taxon>
        <taxon>Mycosphaerellales</taxon>
        <taxon>Teratosphaeriaceae</taxon>
        <taxon>Meristemomyces</taxon>
    </lineage>
</organism>
<evidence type="ECO:0000256" key="4">
    <source>
        <dbReference type="SAM" id="MobiDB-lite"/>
    </source>
</evidence>
<evidence type="ECO:0000256" key="1">
    <source>
        <dbReference type="ARBA" id="ARBA00022741"/>
    </source>
</evidence>
<dbReference type="AlphaFoldDB" id="A0AAN7YF18"/>
<evidence type="ECO:0000256" key="5">
    <source>
        <dbReference type="SAM" id="SignalP"/>
    </source>
</evidence>
<keyword evidence="5" id="KW-0732">Signal</keyword>
<reference evidence="6" key="1">
    <citation type="submission" date="2023-08" db="EMBL/GenBank/DDBJ databases">
        <title>Black Yeasts Isolated from many extreme environments.</title>
        <authorList>
            <person name="Coleine C."/>
            <person name="Stajich J.E."/>
            <person name="Selbmann L."/>
        </authorList>
    </citation>
    <scope>NUCLEOTIDE SEQUENCE</scope>
    <source>
        <strain evidence="6">CCFEE 5401</strain>
    </source>
</reference>
<dbReference type="InterPro" id="IPR029048">
    <property type="entry name" value="HSP70_C_sf"/>
</dbReference>
<evidence type="ECO:0000313" key="6">
    <source>
        <dbReference type="EMBL" id="KAK5110481.1"/>
    </source>
</evidence>
<feature type="compositionally biased region" description="Low complexity" evidence="4">
    <location>
        <begin position="834"/>
        <end position="852"/>
    </location>
</feature>
<feature type="compositionally biased region" description="Acidic residues" evidence="4">
    <location>
        <begin position="853"/>
        <end position="865"/>
    </location>
</feature>
<dbReference type="PANTHER" id="PTHR45639">
    <property type="entry name" value="HSC70CB, ISOFORM G-RELATED"/>
    <property type="match status" value="1"/>
</dbReference>
<dbReference type="Pfam" id="PF00012">
    <property type="entry name" value="HSP70"/>
    <property type="match status" value="1"/>
</dbReference>
<feature type="region of interest" description="Disordered" evidence="4">
    <location>
        <begin position="832"/>
        <end position="902"/>
    </location>
</feature>
<feature type="region of interest" description="Disordered" evidence="4">
    <location>
        <begin position="945"/>
        <end position="1048"/>
    </location>
</feature>
<feature type="compositionally biased region" description="Acidic residues" evidence="4">
    <location>
        <begin position="1013"/>
        <end position="1023"/>
    </location>
</feature>
<sequence length="1048" mass="112995">MSPPGRRRGGALPLLSILLSLLCLLIPSTSAAGSVLGIDIGTSYLKAALVKPGIPLEVVLTKDSKRKEAATIGFKPPIGSDKKVVAESGVFPERAYGGDALAIQGRFPGEIFPNLKSLLGVPEGALRGWSHPVDVYTGRYPAVRARQDAQNGTVYITSEAFVDGEADWSVEELLAMELANVRRNAEVMAGKGSSVEDVVVTVPAFYTVEERRAIRRAAELAGLSVGALVSDGLAVGLDYAKSRSFPDVSKGEMAEYHVVYDMGAGSTTATILRMQSRSVKDVGRFNKTVQEVAVVATGWDRTLGGDAMNQVVLDDYVHKLLTKPVLKSRGTKAEEITSNGRAMSRLWKEAEKARQVLSANTETSSSFEELLPEIDFRVKLSRSDFETLAEPFLPRVTEPIENALLAAKLEVENITSIILHGGAVRTPFVQRKLEELVGSAKLRSNVNADESAVFGAAFKGASLSPSFKVKEIRDSDVAGYVAGMKFTDAGKERKQQLFTAVSPVGHGAATKQVTFKDKEDFEFALWQNVEGQDRAVQGVETMNLTAGVKKLKDDFGCEAVDVSTKFFIRLGAVDGVPEIVSGTVSCEVEGDIKSSGSVIDSAKDWLGFGGKKDQEPLKDEEEIPVEEVIAESSTSSKKSKASKSTSSTSGSSVAASSSKVPEKPRKRTESIPIAFTTEAQGLPQPDAAQMKRMRDRLAAFDRSDAARVARETALNVLESYTYFVRDFLSNDDYSSVATQSMRDAITSLLGTTRSWMESSGEVGKATESMLKEKLSGLRDLVEPIRNRRTESLARPEKVEALRKSLEQTSSFIDTVKGTVEKAAEASKEAEAKAKAASSSSSSEAATTTATEGSAEEPFDDLEEPETSTPSSSSTKAAKETDSASFSPYTPEDVESLEKAYSSAKTWLDEKETEQGKLKLHEEPVLLVKDLEREAQKLSTVMTDLLYKKMRSTPPKYSSSSSSKARSKSAKSNQTKAGKKGKATPSSSATAANDGEEVPTETTSGKAARFTVGDGDEMPSEEEILQMVKEMREEGAEREEGRGKVHEEL</sequence>
<feature type="chain" id="PRO_5042865047" evidence="5">
    <location>
        <begin position="32"/>
        <end position="1048"/>
    </location>
</feature>
<dbReference type="GO" id="GO:0030968">
    <property type="term" value="P:endoplasmic reticulum unfolded protein response"/>
    <property type="evidence" value="ECO:0007669"/>
    <property type="project" value="TreeGrafter"/>
</dbReference>
<dbReference type="InterPro" id="IPR043129">
    <property type="entry name" value="ATPase_NBD"/>
</dbReference>
<dbReference type="GO" id="GO:0034663">
    <property type="term" value="C:endoplasmic reticulum chaperone complex"/>
    <property type="evidence" value="ECO:0007669"/>
    <property type="project" value="TreeGrafter"/>
</dbReference>
<dbReference type="Gene3D" id="3.30.30.30">
    <property type="match status" value="1"/>
</dbReference>
<feature type="compositionally biased region" description="Basic and acidic residues" evidence="4">
    <location>
        <begin position="1028"/>
        <end position="1048"/>
    </location>
</feature>
<keyword evidence="1" id="KW-0547">Nucleotide-binding</keyword>
<feature type="compositionally biased region" description="Acidic residues" evidence="4">
    <location>
        <begin position="618"/>
        <end position="629"/>
    </location>
</feature>
<dbReference type="SUPFAM" id="SSF53067">
    <property type="entry name" value="Actin-like ATPase domain"/>
    <property type="match status" value="2"/>
</dbReference>
<dbReference type="Gene3D" id="1.20.1270.10">
    <property type="match status" value="1"/>
</dbReference>
<dbReference type="SUPFAM" id="SSF100934">
    <property type="entry name" value="Heat shock protein 70kD (HSP70), C-terminal subdomain"/>
    <property type="match status" value="1"/>
</dbReference>
<dbReference type="Gene3D" id="3.90.640.10">
    <property type="entry name" value="Actin, Chain A, domain 4"/>
    <property type="match status" value="1"/>
</dbReference>
<dbReference type="Proteomes" id="UP001310890">
    <property type="component" value="Unassembled WGS sequence"/>
</dbReference>
<comment type="caution">
    <text evidence="6">The sequence shown here is derived from an EMBL/GenBank/DDBJ whole genome shotgun (WGS) entry which is preliminary data.</text>
</comment>
<dbReference type="GO" id="GO:0140662">
    <property type="term" value="F:ATP-dependent protein folding chaperone"/>
    <property type="evidence" value="ECO:0007669"/>
    <property type="project" value="InterPro"/>
</dbReference>
<proteinExistence type="predicted"/>
<dbReference type="PANTHER" id="PTHR45639:SF3">
    <property type="entry name" value="HYPOXIA UP-REGULATED PROTEIN 1"/>
    <property type="match status" value="1"/>
</dbReference>
<dbReference type="Gene3D" id="3.30.420.40">
    <property type="match status" value="2"/>
</dbReference>
<dbReference type="PRINTS" id="PR00301">
    <property type="entry name" value="HEATSHOCK70"/>
</dbReference>
<feature type="compositionally biased region" description="Low complexity" evidence="4">
    <location>
        <begin position="866"/>
        <end position="875"/>
    </location>
</feature>
<gene>
    <name evidence="6" type="ORF">LTR62_005833</name>
</gene>
<evidence type="ECO:0000313" key="7">
    <source>
        <dbReference type="Proteomes" id="UP001310890"/>
    </source>
</evidence>
<dbReference type="InterPro" id="IPR013126">
    <property type="entry name" value="Hsp_70_fam"/>
</dbReference>
<dbReference type="EMBL" id="JAVRRL010000049">
    <property type="protein sequence ID" value="KAK5110481.1"/>
    <property type="molecule type" value="Genomic_DNA"/>
</dbReference>
<protein>
    <submittedName>
        <fullName evidence="6">Uncharacterized protein</fullName>
    </submittedName>
</protein>
<feature type="signal peptide" evidence="5">
    <location>
        <begin position="1"/>
        <end position="31"/>
    </location>
</feature>